<organism evidence="5 6">
    <name type="scientific">Nitratireductor aquimarinus</name>
    <dbReference type="NCBI Taxonomy" id="889300"/>
    <lineage>
        <taxon>Bacteria</taxon>
        <taxon>Pseudomonadati</taxon>
        <taxon>Pseudomonadota</taxon>
        <taxon>Alphaproteobacteria</taxon>
        <taxon>Hyphomicrobiales</taxon>
        <taxon>Phyllobacteriaceae</taxon>
        <taxon>Nitratireductor</taxon>
    </lineage>
</organism>
<evidence type="ECO:0000313" key="6">
    <source>
        <dbReference type="Proteomes" id="UP001185659"/>
    </source>
</evidence>
<keyword evidence="2" id="KW-0479">Metal-binding</keyword>
<evidence type="ECO:0000313" key="5">
    <source>
        <dbReference type="EMBL" id="MDV6226250.1"/>
    </source>
</evidence>
<dbReference type="InterPro" id="IPR013342">
    <property type="entry name" value="Mandelate_racemase_C"/>
</dbReference>
<dbReference type="InterPro" id="IPR029017">
    <property type="entry name" value="Enolase-like_N"/>
</dbReference>
<comment type="cofactor">
    <cofactor evidence="1">
        <name>Mg(2+)</name>
        <dbReference type="ChEBI" id="CHEBI:18420"/>
    </cofactor>
</comment>
<evidence type="ECO:0000259" key="4">
    <source>
        <dbReference type="SMART" id="SM00922"/>
    </source>
</evidence>
<dbReference type="Proteomes" id="UP001185659">
    <property type="component" value="Unassembled WGS sequence"/>
</dbReference>
<comment type="caution">
    <text evidence="5">The sequence shown here is derived from an EMBL/GenBank/DDBJ whole genome shotgun (WGS) entry which is preliminary data.</text>
</comment>
<evidence type="ECO:0000256" key="2">
    <source>
        <dbReference type="ARBA" id="ARBA00022723"/>
    </source>
</evidence>
<dbReference type="SUPFAM" id="SSF51604">
    <property type="entry name" value="Enolase C-terminal domain-like"/>
    <property type="match status" value="1"/>
</dbReference>
<sequence>MLQSPSAQARAITRIQSYALNIPAEITAAGVTRSLDLSAVVCTVETADGHVGHGFTAITEERTVAEAIREVAAPALEGMDPLATEAIWEKLFWLMSPRGQTGYAAHAISAVDTALWDLKGKILGQPVWRLLGGARRDVPVYVTCGFNFLSIDQLVQSAQFWVDAGFKRLKMTVAPEATRRRDVIDVAEMIAEDARRVAAVREAVGPEVQLFIDANCNLDPHSAFKLAQAVAPYRVDFFEEPLLKNDIGWLADLRRRCPVPLAGGQNEGLSYRFRDLLVEKCVDVLQPNVVIGGGFTQAQKIAAMADAFATPIANGGGWPFHNAHLHAGVSNGGLVEYHVPAVNVCEKIFTGLQKPERGRMSLSERPGLGFDLNMEAVEAFAARPSAAGHGKG</sequence>
<protein>
    <submittedName>
        <fullName evidence="5">Mandelate racemase/muconate lactonizing enzyme family protein</fullName>
    </submittedName>
</protein>
<feature type="domain" description="Mandelate racemase/muconate lactonizing enzyme C-terminal" evidence="4">
    <location>
        <begin position="151"/>
        <end position="260"/>
    </location>
</feature>
<gene>
    <name evidence="5" type="ORF">R2G56_08125</name>
</gene>
<dbReference type="InterPro" id="IPR029065">
    <property type="entry name" value="Enolase_C-like"/>
</dbReference>
<dbReference type="InterPro" id="IPR013341">
    <property type="entry name" value="Mandelate_racemase_N_dom"/>
</dbReference>
<dbReference type="InterPro" id="IPR018110">
    <property type="entry name" value="Mandel_Rmase/mucon_lact_enz_CS"/>
</dbReference>
<dbReference type="SMART" id="SM00922">
    <property type="entry name" value="MR_MLE"/>
    <property type="match status" value="1"/>
</dbReference>
<dbReference type="InterPro" id="IPR036849">
    <property type="entry name" value="Enolase-like_C_sf"/>
</dbReference>
<dbReference type="Pfam" id="PF13378">
    <property type="entry name" value="MR_MLE_C"/>
    <property type="match status" value="1"/>
</dbReference>
<dbReference type="CDD" id="cd03316">
    <property type="entry name" value="MR_like"/>
    <property type="match status" value="1"/>
</dbReference>
<reference evidence="5 6" key="1">
    <citation type="submission" date="2023-10" db="EMBL/GenBank/DDBJ databases">
        <authorList>
            <person name="Venkata Ramana C."/>
            <person name="Sasikala C."/>
            <person name="Dhurka M."/>
        </authorList>
    </citation>
    <scope>NUCLEOTIDE SEQUENCE [LARGE SCALE GENOMIC DNA]</scope>
    <source>
        <strain evidence="5 6">KCTC 32151</strain>
    </source>
</reference>
<dbReference type="Gene3D" id="3.30.390.10">
    <property type="entry name" value="Enolase-like, N-terminal domain"/>
    <property type="match status" value="1"/>
</dbReference>
<proteinExistence type="predicted"/>
<dbReference type="RefSeq" id="WP_113154857.1">
    <property type="nucleotide sequence ID" value="NZ_JAEKJX010000001.1"/>
</dbReference>
<keyword evidence="6" id="KW-1185">Reference proteome</keyword>
<dbReference type="SFLD" id="SFLDS00001">
    <property type="entry name" value="Enolase"/>
    <property type="match status" value="1"/>
</dbReference>
<dbReference type="InterPro" id="IPR046945">
    <property type="entry name" value="RHMD-like"/>
</dbReference>
<name>A0ABU4AJ60_9HYPH</name>
<dbReference type="Gene3D" id="3.20.20.120">
    <property type="entry name" value="Enolase-like C-terminal domain"/>
    <property type="match status" value="1"/>
</dbReference>
<keyword evidence="3" id="KW-0460">Magnesium</keyword>
<evidence type="ECO:0000256" key="1">
    <source>
        <dbReference type="ARBA" id="ARBA00001946"/>
    </source>
</evidence>
<dbReference type="SUPFAM" id="SSF54826">
    <property type="entry name" value="Enolase N-terminal domain-like"/>
    <property type="match status" value="1"/>
</dbReference>
<dbReference type="EMBL" id="JAWLIP010000003">
    <property type="protein sequence ID" value="MDV6226250.1"/>
    <property type="molecule type" value="Genomic_DNA"/>
</dbReference>
<dbReference type="PROSITE" id="PS00908">
    <property type="entry name" value="MR_MLE_1"/>
    <property type="match status" value="1"/>
</dbReference>
<accession>A0ABU4AJ60</accession>
<dbReference type="Pfam" id="PF02746">
    <property type="entry name" value="MR_MLE_N"/>
    <property type="match status" value="1"/>
</dbReference>
<dbReference type="PANTHER" id="PTHR13794:SF58">
    <property type="entry name" value="MITOCHONDRIAL ENOLASE SUPERFAMILY MEMBER 1"/>
    <property type="match status" value="1"/>
</dbReference>
<dbReference type="PANTHER" id="PTHR13794">
    <property type="entry name" value="ENOLASE SUPERFAMILY, MANDELATE RACEMASE"/>
    <property type="match status" value="1"/>
</dbReference>
<evidence type="ECO:0000256" key="3">
    <source>
        <dbReference type="ARBA" id="ARBA00022842"/>
    </source>
</evidence>